<feature type="region of interest" description="Disordered" evidence="1">
    <location>
        <begin position="35"/>
        <end position="67"/>
    </location>
</feature>
<gene>
    <name evidence="2" type="ORF">EPI10_015582</name>
</gene>
<dbReference type="Proteomes" id="UP000325315">
    <property type="component" value="Unassembled WGS sequence"/>
</dbReference>
<evidence type="ECO:0000313" key="2">
    <source>
        <dbReference type="EMBL" id="KAA3469830.1"/>
    </source>
</evidence>
<dbReference type="PANTHER" id="PTHR32343">
    <property type="entry name" value="SERINE/ARGININE-RICH SPLICING FACTOR"/>
    <property type="match status" value="1"/>
</dbReference>
<accession>A0A5B6VKQ6</accession>
<protein>
    <submittedName>
        <fullName evidence="2">Binding partner of ACD11 1-like isoform X1</fullName>
    </submittedName>
</protein>
<comment type="caution">
    <text evidence="2">The sequence shown here is derived from an EMBL/GenBank/DDBJ whole genome shotgun (WGS) entry which is preliminary data.</text>
</comment>
<evidence type="ECO:0000256" key="1">
    <source>
        <dbReference type="SAM" id="MobiDB-lite"/>
    </source>
</evidence>
<organism evidence="2 3">
    <name type="scientific">Gossypium australe</name>
    <dbReference type="NCBI Taxonomy" id="47621"/>
    <lineage>
        <taxon>Eukaryota</taxon>
        <taxon>Viridiplantae</taxon>
        <taxon>Streptophyta</taxon>
        <taxon>Embryophyta</taxon>
        <taxon>Tracheophyta</taxon>
        <taxon>Spermatophyta</taxon>
        <taxon>Magnoliopsida</taxon>
        <taxon>eudicotyledons</taxon>
        <taxon>Gunneridae</taxon>
        <taxon>Pentapetalae</taxon>
        <taxon>rosids</taxon>
        <taxon>malvids</taxon>
        <taxon>Malvales</taxon>
        <taxon>Malvaceae</taxon>
        <taxon>Malvoideae</taxon>
        <taxon>Gossypium</taxon>
    </lineage>
</organism>
<name>A0A5B6VKQ6_9ROSI</name>
<proteinExistence type="predicted"/>
<dbReference type="EMBL" id="SMMG02000006">
    <property type="protein sequence ID" value="KAA3469830.1"/>
    <property type="molecule type" value="Genomic_DNA"/>
</dbReference>
<dbReference type="AlphaFoldDB" id="A0A5B6VKQ6"/>
<dbReference type="PANTHER" id="PTHR32343:SF10">
    <property type="entry name" value="RNA-BINDING REGION RNP-1 DOMAIN-CONTAINING PROTEIN"/>
    <property type="match status" value="1"/>
</dbReference>
<dbReference type="OrthoDB" id="7763451at2759"/>
<reference evidence="3" key="1">
    <citation type="journal article" date="2019" name="Plant Biotechnol. J.">
        <title>Genome sequencing of the Australian wild diploid species Gossypium australe highlights disease resistance and delayed gland morphogenesis.</title>
        <authorList>
            <person name="Cai Y."/>
            <person name="Cai X."/>
            <person name="Wang Q."/>
            <person name="Wang P."/>
            <person name="Zhang Y."/>
            <person name="Cai C."/>
            <person name="Xu Y."/>
            <person name="Wang K."/>
            <person name="Zhou Z."/>
            <person name="Wang C."/>
            <person name="Geng S."/>
            <person name="Li B."/>
            <person name="Dong Q."/>
            <person name="Hou Y."/>
            <person name="Wang H."/>
            <person name="Ai P."/>
            <person name="Liu Z."/>
            <person name="Yi F."/>
            <person name="Sun M."/>
            <person name="An G."/>
            <person name="Cheng J."/>
            <person name="Zhang Y."/>
            <person name="Shi Q."/>
            <person name="Xie Y."/>
            <person name="Shi X."/>
            <person name="Chang Y."/>
            <person name="Huang F."/>
            <person name="Chen Y."/>
            <person name="Hong S."/>
            <person name="Mi L."/>
            <person name="Sun Q."/>
            <person name="Zhang L."/>
            <person name="Zhou B."/>
            <person name="Peng R."/>
            <person name="Zhang X."/>
            <person name="Liu F."/>
        </authorList>
    </citation>
    <scope>NUCLEOTIDE SEQUENCE [LARGE SCALE GENOMIC DNA]</scope>
    <source>
        <strain evidence="3">cv. PA1801</strain>
    </source>
</reference>
<sequence length="105" mass="11648">MVSPFFPFAHQESHTQINEANQLESQRPTLCLPLLSDSNPALESPGAHQGPACFDGRSGSESQETENKIKTIKVSKVSLQATERNINEFFSFSGDIEYVEMQSDN</sequence>
<keyword evidence="3" id="KW-1185">Reference proteome</keyword>
<evidence type="ECO:0000313" key="3">
    <source>
        <dbReference type="Proteomes" id="UP000325315"/>
    </source>
</evidence>